<dbReference type="InterPro" id="IPR000515">
    <property type="entry name" value="MetI-like"/>
</dbReference>
<dbReference type="InterPro" id="IPR010065">
    <property type="entry name" value="AA_ABC_transptr_permease_3TM"/>
</dbReference>
<evidence type="ECO:0000256" key="4">
    <source>
        <dbReference type="ARBA" id="ARBA00022475"/>
    </source>
</evidence>
<reference evidence="11 12" key="1">
    <citation type="submission" date="2019-06" db="EMBL/GenBank/DDBJ databases">
        <title>Sequencing the genomes of 1000 actinobacteria strains.</title>
        <authorList>
            <person name="Klenk H.-P."/>
        </authorList>
    </citation>
    <scope>NUCLEOTIDE SEQUENCE [LARGE SCALE GENOMIC DNA]</scope>
    <source>
        <strain evidence="11 12">DSM 43186</strain>
    </source>
</reference>
<keyword evidence="12" id="KW-1185">Reference proteome</keyword>
<protein>
    <submittedName>
        <fullName evidence="11">Amino acid ABC transporter membrane protein 1 (PAAT family)</fullName>
    </submittedName>
</protein>
<evidence type="ECO:0000256" key="3">
    <source>
        <dbReference type="ARBA" id="ARBA00022448"/>
    </source>
</evidence>
<dbReference type="CDD" id="cd06261">
    <property type="entry name" value="TM_PBP2"/>
    <property type="match status" value="1"/>
</dbReference>
<dbReference type="Proteomes" id="UP000319213">
    <property type="component" value="Unassembled WGS sequence"/>
</dbReference>
<evidence type="ECO:0000256" key="9">
    <source>
        <dbReference type="RuleBase" id="RU363032"/>
    </source>
</evidence>
<keyword evidence="3 9" id="KW-0813">Transport</keyword>
<evidence type="ECO:0000256" key="5">
    <source>
        <dbReference type="ARBA" id="ARBA00022692"/>
    </source>
</evidence>
<gene>
    <name evidence="11" type="ORF">FHX40_3132</name>
</gene>
<sequence>MDELIKYAPDLAVGFLHNLQIAALCAVFSLILGTILVVMRVAPTPVLRAVGTVYVNVVRNTPLTLVLAFCALGLSDTLGLIFSDTPITNSFWLVVLGLSAYTATFVCEALRSGINTVPLGQAEAARAIGLTFSQSLRLIILPQAARSVIAPLGSVMIAMTKNTTVAIAAGYLAESAFVMRDTFDDTGVSIPIFLGLAAAFMAVTLPIGFFTGWLAKRMAVAR</sequence>
<comment type="caution">
    <text evidence="11">The sequence shown here is derived from an EMBL/GenBank/DDBJ whole genome shotgun (WGS) entry which is preliminary data.</text>
</comment>
<keyword evidence="7 9" id="KW-1133">Transmembrane helix</keyword>
<feature type="transmembrane region" description="Helical" evidence="9">
    <location>
        <begin position="63"/>
        <end position="83"/>
    </location>
</feature>
<feature type="transmembrane region" description="Helical" evidence="9">
    <location>
        <begin position="148"/>
        <end position="172"/>
    </location>
</feature>
<dbReference type="NCBIfam" id="TIGR01726">
    <property type="entry name" value="HEQRo_perm_3TM"/>
    <property type="match status" value="1"/>
</dbReference>
<name>A0A543J0P6_9ACTN</name>
<dbReference type="SUPFAM" id="SSF161098">
    <property type="entry name" value="MetI-like"/>
    <property type="match status" value="1"/>
</dbReference>
<dbReference type="Gene3D" id="1.10.3720.10">
    <property type="entry name" value="MetI-like"/>
    <property type="match status" value="1"/>
</dbReference>
<dbReference type="EMBL" id="VFPQ01000001">
    <property type="protein sequence ID" value="TQM76398.1"/>
    <property type="molecule type" value="Genomic_DNA"/>
</dbReference>
<dbReference type="RefSeq" id="WP_142260287.1">
    <property type="nucleotide sequence ID" value="NZ_BMPV01000001.1"/>
</dbReference>
<dbReference type="GO" id="GO:0006865">
    <property type="term" value="P:amino acid transport"/>
    <property type="evidence" value="ECO:0007669"/>
    <property type="project" value="UniProtKB-KW"/>
</dbReference>
<comment type="subcellular location">
    <subcellularLocation>
        <location evidence="1 9">Cell membrane</location>
        <topology evidence="1 9">Multi-pass membrane protein</topology>
    </subcellularLocation>
</comment>
<keyword evidence="8 9" id="KW-0472">Membrane</keyword>
<keyword evidence="5 9" id="KW-0812">Transmembrane</keyword>
<evidence type="ECO:0000256" key="1">
    <source>
        <dbReference type="ARBA" id="ARBA00004651"/>
    </source>
</evidence>
<keyword evidence="4" id="KW-1003">Cell membrane</keyword>
<feature type="transmembrane region" description="Helical" evidence="9">
    <location>
        <begin position="20"/>
        <end position="42"/>
    </location>
</feature>
<evidence type="ECO:0000313" key="11">
    <source>
        <dbReference type="EMBL" id="TQM76398.1"/>
    </source>
</evidence>
<dbReference type="AlphaFoldDB" id="A0A543J0P6"/>
<evidence type="ECO:0000313" key="12">
    <source>
        <dbReference type="Proteomes" id="UP000319213"/>
    </source>
</evidence>
<evidence type="ECO:0000259" key="10">
    <source>
        <dbReference type="PROSITE" id="PS50928"/>
    </source>
</evidence>
<feature type="domain" description="ABC transmembrane type-1" evidence="10">
    <location>
        <begin position="15"/>
        <end position="211"/>
    </location>
</feature>
<dbReference type="GO" id="GO:0043190">
    <property type="term" value="C:ATP-binding cassette (ABC) transporter complex"/>
    <property type="evidence" value="ECO:0007669"/>
    <property type="project" value="InterPro"/>
</dbReference>
<dbReference type="InterPro" id="IPR035906">
    <property type="entry name" value="MetI-like_sf"/>
</dbReference>
<evidence type="ECO:0000256" key="6">
    <source>
        <dbReference type="ARBA" id="ARBA00022970"/>
    </source>
</evidence>
<keyword evidence="6" id="KW-0029">Amino-acid transport</keyword>
<dbReference type="PANTHER" id="PTHR30614">
    <property type="entry name" value="MEMBRANE COMPONENT OF AMINO ACID ABC TRANSPORTER"/>
    <property type="match status" value="1"/>
</dbReference>
<comment type="similarity">
    <text evidence="2">Belongs to the binding-protein-dependent transport system permease family. HisMQ subfamily.</text>
</comment>
<organism evidence="11 12">
    <name type="scientific">Thermopolyspora flexuosa</name>
    <dbReference type="NCBI Taxonomy" id="103836"/>
    <lineage>
        <taxon>Bacteria</taxon>
        <taxon>Bacillati</taxon>
        <taxon>Actinomycetota</taxon>
        <taxon>Actinomycetes</taxon>
        <taxon>Streptosporangiales</taxon>
        <taxon>Streptosporangiaceae</taxon>
        <taxon>Thermopolyspora</taxon>
    </lineage>
</organism>
<dbReference type="OrthoDB" id="3181282at2"/>
<evidence type="ECO:0000256" key="7">
    <source>
        <dbReference type="ARBA" id="ARBA00022989"/>
    </source>
</evidence>
<evidence type="ECO:0000256" key="8">
    <source>
        <dbReference type="ARBA" id="ARBA00023136"/>
    </source>
</evidence>
<proteinExistence type="inferred from homology"/>
<dbReference type="InterPro" id="IPR043429">
    <property type="entry name" value="ArtM/GltK/GlnP/TcyL/YhdX-like"/>
</dbReference>
<dbReference type="Pfam" id="PF00528">
    <property type="entry name" value="BPD_transp_1"/>
    <property type="match status" value="1"/>
</dbReference>
<dbReference type="GO" id="GO:0022857">
    <property type="term" value="F:transmembrane transporter activity"/>
    <property type="evidence" value="ECO:0007669"/>
    <property type="project" value="InterPro"/>
</dbReference>
<dbReference type="PROSITE" id="PS50928">
    <property type="entry name" value="ABC_TM1"/>
    <property type="match status" value="1"/>
</dbReference>
<accession>A0A543J0P6</accession>
<evidence type="ECO:0000256" key="2">
    <source>
        <dbReference type="ARBA" id="ARBA00010072"/>
    </source>
</evidence>
<feature type="transmembrane region" description="Helical" evidence="9">
    <location>
        <begin position="89"/>
        <end position="110"/>
    </location>
</feature>
<feature type="transmembrane region" description="Helical" evidence="9">
    <location>
        <begin position="192"/>
        <end position="215"/>
    </location>
</feature>
<dbReference type="PANTHER" id="PTHR30614:SF37">
    <property type="entry name" value="AMINO-ACID ABC TRANSPORTER PERMEASE PROTEIN YHDX-RELATED"/>
    <property type="match status" value="1"/>
</dbReference>